<dbReference type="AlphaFoldDB" id="U2LW70"/>
<evidence type="ECO:0000313" key="1">
    <source>
        <dbReference type="EMBL" id="ERJ93729.1"/>
    </source>
</evidence>
<evidence type="ECO:0000313" key="2">
    <source>
        <dbReference type="Proteomes" id="UP000016662"/>
    </source>
</evidence>
<accession>U2LW70</accession>
<dbReference type="STRING" id="411473.RUMCAL_02244"/>
<dbReference type="PATRIC" id="fig|411473.3.peg.1856"/>
<organism evidence="1 2">
    <name type="scientific">Ruminococcus callidus ATCC 27760</name>
    <dbReference type="NCBI Taxonomy" id="411473"/>
    <lineage>
        <taxon>Bacteria</taxon>
        <taxon>Bacillati</taxon>
        <taxon>Bacillota</taxon>
        <taxon>Clostridia</taxon>
        <taxon>Eubacteriales</taxon>
        <taxon>Oscillospiraceae</taxon>
        <taxon>Ruminococcus</taxon>
    </lineage>
</organism>
<sequence length="40" mass="4501">MALHNMNKRKTDFCGGAEIGFWFSDSQTMPHKECLVGLSL</sequence>
<dbReference type="EMBL" id="AWVF01000276">
    <property type="protein sequence ID" value="ERJ93729.1"/>
    <property type="molecule type" value="Genomic_DNA"/>
</dbReference>
<proteinExistence type="predicted"/>
<dbReference type="Proteomes" id="UP000016662">
    <property type="component" value="Unassembled WGS sequence"/>
</dbReference>
<protein>
    <submittedName>
        <fullName evidence="1">Uncharacterized protein</fullName>
    </submittedName>
</protein>
<reference evidence="1 2" key="1">
    <citation type="submission" date="2013-07" db="EMBL/GenBank/DDBJ databases">
        <authorList>
            <person name="Weinstock G."/>
            <person name="Sodergren E."/>
            <person name="Wylie T."/>
            <person name="Fulton L."/>
            <person name="Fulton R."/>
            <person name="Fronick C."/>
            <person name="O'Laughlin M."/>
            <person name="Godfrey J."/>
            <person name="Miner T."/>
            <person name="Herter B."/>
            <person name="Appelbaum E."/>
            <person name="Cordes M."/>
            <person name="Lek S."/>
            <person name="Wollam A."/>
            <person name="Pepin K.H."/>
            <person name="Palsikar V.B."/>
            <person name="Mitreva M."/>
            <person name="Wilson R.K."/>
        </authorList>
    </citation>
    <scope>NUCLEOTIDE SEQUENCE [LARGE SCALE GENOMIC DNA]</scope>
    <source>
        <strain evidence="1 2">ATCC 27760</strain>
    </source>
</reference>
<comment type="caution">
    <text evidence="1">The sequence shown here is derived from an EMBL/GenBank/DDBJ whole genome shotgun (WGS) entry which is preliminary data.</text>
</comment>
<gene>
    <name evidence="1" type="ORF">RUMCAL_02244</name>
</gene>
<name>U2LW70_9FIRM</name>
<dbReference type="HOGENOM" id="CLU_3296009_0_0_9"/>
<keyword evidence="2" id="KW-1185">Reference proteome</keyword>